<dbReference type="Pfam" id="PF10502">
    <property type="entry name" value="Peptidase_S26"/>
    <property type="match status" value="1"/>
</dbReference>
<evidence type="ECO:0000256" key="3">
    <source>
        <dbReference type="ARBA" id="ARBA00022801"/>
    </source>
</evidence>
<accession>A0A4Q1BHU5</accession>
<feature type="active site" evidence="7">
    <location>
        <position position="44"/>
    </location>
</feature>
<dbReference type="PRINTS" id="PR00727">
    <property type="entry name" value="LEADERPTASE"/>
</dbReference>
<dbReference type="InterPro" id="IPR036286">
    <property type="entry name" value="LexA/Signal_pep-like_sf"/>
</dbReference>
<sequence>MSFSRLPRLLRIPLPTLIRTVQIVAVYHLFTTDIASIRPCGGFSMLPTLSHDGDWVLISPLPYRSVFRSSSSSSARGPRRGDLVVSINPMKPNETVCKRVIGIQGDIIEVEPRRGRESIWMAEEDDELGNGRVILRDVDSEGRPLRSRRKGEGQWVKIPKGHVWLQGDNISNSTDSRMYGPVPVGIITGKVLARVHPNFTWFSDPVQSV</sequence>
<evidence type="ECO:0000313" key="10">
    <source>
        <dbReference type="EMBL" id="RXK37199.1"/>
    </source>
</evidence>
<dbReference type="STRING" id="5217.A0A4Q1BHU5"/>
<keyword evidence="3 8" id="KW-0378">Hydrolase</keyword>
<dbReference type="GO" id="GO:0042720">
    <property type="term" value="C:mitochondrial inner membrane peptidase complex"/>
    <property type="evidence" value="ECO:0007669"/>
    <property type="project" value="TreeGrafter"/>
</dbReference>
<reference evidence="10 11" key="1">
    <citation type="submission" date="2016-06" db="EMBL/GenBank/DDBJ databases">
        <title>Evolution of pathogenesis and genome organization in the Tremellales.</title>
        <authorList>
            <person name="Cuomo C."/>
            <person name="Litvintseva A."/>
            <person name="Heitman J."/>
            <person name="Chen Y."/>
            <person name="Sun S."/>
            <person name="Springer D."/>
            <person name="Dromer F."/>
            <person name="Young S."/>
            <person name="Zeng Q."/>
            <person name="Chapman S."/>
            <person name="Gujja S."/>
            <person name="Saif S."/>
            <person name="Birren B."/>
        </authorList>
    </citation>
    <scope>NUCLEOTIDE SEQUENCE [LARGE SCALE GENOMIC DNA]</scope>
    <source>
        <strain evidence="10 11">ATCC 28783</strain>
    </source>
</reference>
<comment type="caution">
    <text evidence="10">The sequence shown here is derived from an EMBL/GenBank/DDBJ whole genome shotgun (WGS) entry which is preliminary data.</text>
</comment>
<dbReference type="InterPro" id="IPR019533">
    <property type="entry name" value="Peptidase_S26"/>
</dbReference>
<feature type="active site" evidence="7">
    <location>
        <position position="98"/>
    </location>
</feature>
<dbReference type="GO" id="GO:0004252">
    <property type="term" value="F:serine-type endopeptidase activity"/>
    <property type="evidence" value="ECO:0007669"/>
    <property type="project" value="InterPro"/>
</dbReference>
<dbReference type="EC" id="3.4.21.-" evidence="8"/>
<dbReference type="CDD" id="cd06530">
    <property type="entry name" value="S26_SPase_I"/>
    <property type="match status" value="1"/>
</dbReference>
<evidence type="ECO:0000256" key="4">
    <source>
        <dbReference type="ARBA" id="ARBA00023128"/>
    </source>
</evidence>
<evidence type="ECO:0000256" key="5">
    <source>
        <dbReference type="ARBA" id="ARBA00023136"/>
    </source>
</evidence>
<dbReference type="InParanoid" id="A0A4Q1BHU5"/>
<dbReference type="EMBL" id="SDIL01000075">
    <property type="protein sequence ID" value="RXK37199.1"/>
    <property type="molecule type" value="Genomic_DNA"/>
</dbReference>
<evidence type="ECO:0000256" key="8">
    <source>
        <dbReference type="RuleBase" id="RU362041"/>
    </source>
</evidence>
<dbReference type="PANTHER" id="PTHR12383">
    <property type="entry name" value="PROTEASE FAMILY S26 MITOCHONDRIAL INNER MEMBRANE PROTEASE-RELATED"/>
    <property type="match status" value="1"/>
</dbReference>
<dbReference type="PANTHER" id="PTHR12383:SF16">
    <property type="entry name" value="MITOCHONDRIAL INNER MEMBRANE PROTEASE SUBUNIT 1"/>
    <property type="match status" value="1"/>
</dbReference>
<keyword evidence="2 8" id="KW-0999">Mitochondrion inner membrane</keyword>
<comment type="subcellular location">
    <subcellularLocation>
        <location evidence="1 8">Mitochondrion inner membrane</location>
    </subcellularLocation>
</comment>
<protein>
    <recommendedName>
        <fullName evidence="8">Mitochondrial inner membrane protease subunit</fullName>
        <ecNumber evidence="8">3.4.21.-</ecNumber>
    </recommendedName>
</protein>
<feature type="domain" description="Peptidase S26" evidence="9">
    <location>
        <begin position="19"/>
        <end position="194"/>
    </location>
</feature>
<dbReference type="AlphaFoldDB" id="A0A4Q1BHU5"/>
<dbReference type="OrthoDB" id="308440at2759"/>
<dbReference type="Proteomes" id="UP000289152">
    <property type="component" value="Unassembled WGS sequence"/>
</dbReference>
<dbReference type="GO" id="GO:0006465">
    <property type="term" value="P:signal peptide processing"/>
    <property type="evidence" value="ECO:0007669"/>
    <property type="project" value="InterPro"/>
</dbReference>
<evidence type="ECO:0000256" key="2">
    <source>
        <dbReference type="ARBA" id="ARBA00022792"/>
    </source>
</evidence>
<organism evidence="10 11">
    <name type="scientific">Tremella mesenterica</name>
    <name type="common">Jelly fungus</name>
    <dbReference type="NCBI Taxonomy" id="5217"/>
    <lineage>
        <taxon>Eukaryota</taxon>
        <taxon>Fungi</taxon>
        <taxon>Dikarya</taxon>
        <taxon>Basidiomycota</taxon>
        <taxon>Agaricomycotina</taxon>
        <taxon>Tremellomycetes</taxon>
        <taxon>Tremellales</taxon>
        <taxon>Tremellaceae</taxon>
        <taxon>Tremella</taxon>
    </lineage>
</organism>
<gene>
    <name evidence="10" type="ORF">M231_05568</name>
</gene>
<dbReference type="SUPFAM" id="SSF51306">
    <property type="entry name" value="LexA/Signal peptidase"/>
    <property type="match status" value="1"/>
</dbReference>
<keyword evidence="11" id="KW-1185">Reference proteome</keyword>
<dbReference type="InterPro" id="IPR052064">
    <property type="entry name" value="Mito_IMP1_subunit"/>
</dbReference>
<evidence type="ECO:0000259" key="9">
    <source>
        <dbReference type="Pfam" id="PF10502"/>
    </source>
</evidence>
<evidence type="ECO:0000256" key="7">
    <source>
        <dbReference type="PIRSR" id="PIRSR600223-1"/>
    </source>
</evidence>
<proteinExistence type="inferred from homology"/>
<evidence type="ECO:0000256" key="1">
    <source>
        <dbReference type="ARBA" id="ARBA00004273"/>
    </source>
</evidence>
<keyword evidence="5" id="KW-0472">Membrane</keyword>
<name>A0A4Q1BHU5_TREME</name>
<dbReference type="VEuPathDB" id="FungiDB:TREMEDRAFT_69505"/>
<dbReference type="InterPro" id="IPR000223">
    <property type="entry name" value="Pept_S26A_signal_pept_1"/>
</dbReference>
<dbReference type="FunCoup" id="A0A4Q1BHU5">
    <property type="interactions" value="269"/>
</dbReference>
<evidence type="ECO:0000313" key="11">
    <source>
        <dbReference type="Proteomes" id="UP000289152"/>
    </source>
</evidence>
<keyword evidence="8" id="KW-0645">Protease</keyword>
<dbReference type="Gene3D" id="2.10.109.10">
    <property type="entry name" value="Umud Fragment, subunit A"/>
    <property type="match status" value="1"/>
</dbReference>
<comment type="similarity">
    <text evidence="6">Belongs to the peptidase S26 family. IMP1 subfamily.</text>
</comment>
<dbReference type="NCBIfam" id="TIGR02227">
    <property type="entry name" value="sigpep_I_bact"/>
    <property type="match status" value="1"/>
</dbReference>
<keyword evidence="4 8" id="KW-0496">Mitochondrion</keyword>
<evidence type="ECO:0000256" key="6">
    <source>
        <dbReference type="ARBA" id="ARBA00038445"/>
    </source>
</evidence>
<dbReference type="GO" id="GO:0006627">
    <property type="term" value="P:protein processing involved in protein targeting to mitochondrion"/>
    <property type="evidence" value="ECO:0007669"/>
    <property type="project" value="TreeGrafter"/>
</dbReference>